<proteinExistence type="predicted"/>
<dbReference type="OrthoDB" id="2168082at2"/>
<dbReference type="InterPro" id="IPR001789">
    <property type="entry name" value="Sig_transdc_resp-reg_receiver"/>
</dbReference>
<reference evidence="4 5" key="1">
    <citation type="submission" date="2018-06" db="EMBL/GenBank/DDBJ databases">
        <title>The draft genome sequence of Crocinitomix sp. SM1701.</title>
        <authorList>
            <person name="Zhang X."/>
        </authorList>
    </citation>
    <scope>NUCLEOTIDE SEQUENCE [LARGE SCALE GENOMIC DNA]</scope>
    <source>
        <strain evidence="4 5">SM1701</strain>
    </source>
</reference>
<dbReference type="Pfam" id="PF00072">
    <property type="entry name" value="Response_reg"/>
    <property type="match status" value="1"/>
</dbReference>
<dbReference type="InterPro" id="IPR011006">
    <property type="entry name" value="CheY-like_superfamily"/>
</dbReference>
<gene>
    <name evidence="4" type="ORF">DNU06_03305</name>
</gene>
<evidence type="ECO:0000259" key="3">
    <source>
        <dbReference type="PROSITE" id="PS50930"/>
    </source>
</evidence>
<accession>A0A2W1N6T4</accession>
<protein>
    <recommendedName>
        <fullName evidence="6">DNA-binding response regulator</fullName>
    </recommendedName>
</protein>
<dbReference type="PANTHER" id="PTHR37299">
    <property type="entry name" value="TRANSCRIPTIONAL REGULATOR-RELATED"/>
    <property type="match status" value="1"/>
</dbReference>
<keyword evidence="5" id="KW-1185">Reference proteome</keyword>
<evidence type="ECO:0000256" key="1">
    <source>
        <dbReference type="PROSITE-ProRule" id="PRU00169"/>
    </source>
</evidence>
<dbReference type="AlphaFoldDB" id="A0A2W1N6T4"/>
<evidence type="ECO:0000313" key="5">
    <source>
        <dbReference type="Proteomes" id="UP000249248"/>
    </source>
</evidence>
<comment type="caution">
    <text evidence="4">The sequence shown here is derived from an EMBL/GenBank/DDBJ whole genome shotgun (WGS) entry which is preliminary data.</text>
</comment>
<name>A0A2W1N6T4_9FLAO</name>
<dbReference type="GO" id="GO:0003677">
    <property type="term" value="F:DNA binding"/>
    <property type="evidence" value="ECO:0007669"/>
    <property type="project" value="InterPro"/>
</dbReference>
<dbReference type="Gene3D" id="3.40.50.2300">
    <property type="match status" value="1"/>
</dbReference>
<dbReference type="Pfam" id="PF04397">
    <property type="entry name" value="LytTR"/>
    <property type="match status" value="1"/>
</dbReference>
<dbReference type="RefSeq" id="WP_111061773.1">
    <property type="nucleotide sequence ID" value="NZ_JBHUCU010000007.1"/>
</dbReference>
<feature type="domain" description="HTH LytTR-type" evidence="3">
    <location>
        <begin position="129"/>
        <end position="231"/>
    </location>
</feature>
<keyword evidence="1" id="KW-0597">Phosphoprotein</keyword>
<dbReference type="PANTHER" id="PTHR37299:SF1">
    <property type="entry name" value="STAGE 0 SPORULATION PROTEIN A HOMOLOG"/>
    <property type="match status" value="1"/>
</dbReference>
<dbReference type="SMART" id="SM00448">
    <property type="entry name" value="REC"/>
    <property type="match status" value="1"/>
</dbReference>
<dbReference type="Proteomes" id="UP000249248">
    <property type="component" value="Unassembled WGS sequence"/>
</dbReference>
<dbReference type="PROSITE" id="PS50110">
    <property type="entry name" value="RESPONSE_REGULATORY"/>
    <property type="match status" value="1"/>
</dbReference>
<dbReference type="GO" id="GO:0000156">
    <property type="term" value="F:phosphorelay response regulator activity"/>
    <property type="evidence" value="ECO:0007669"/>
    <property type="project" value="InterPro"/>
</dbReference>
<dbReference type="PROSITE" id="PS50930">
    <property type="entry name" value="HTH_LYTTR"/>
    <property type="match status" value="1"/>
</dbReference>
<organism evidence="4 5">
    <name type="scientific">Putridiphycobacter roseus</name>
    <dbReference type="NCBI Taxonomy" id="2219161"/>
    <lineage>
        <taxon>Bacteria</taxon>
        <taxon>Pseudomonadati</taxon>
        <taxon>Bacteroidota</taxon>
        <taxon>Flavobacteriia</taxon>
        <taxon>Flavobacteriales</taxon>
        <taxon>Crocinitomicaceae</taxon>
        <taxon>Putridiphycobacter</taxon>
    </lineage>
</organism>
<evidence type="ECO:0008006" key="6">
    <source>
        <dbReference type="Google" id="ProtNLM"/>
    </source>
</evidence>
<dbReference type="InterPro" id="IPR046947">
    <property type="entry name" value="LytR-like"/>
</dbReference>
<feature type="modified residue" description="4-aspartylphosphate" evidence="1">
    <location>
        <position position="56"/>
    </location>
</feature>
<feature type="domain" description="Response regulatory" evidence="2">
    <location>
        <begin position="4"/>
        <end position="117"/>
    </location>
</feature>
<dbReference type="Gene3D" id="2.40.50.1020">
    <property type="entry name" value="LytTr DNA-binding domain"/>
    <property type="match status" value="1"/>
</dbReference>
<dbReference type="SUPFAM" id="SSF52172">
    <property type="entry name" value="CheY-like"/>
    <property type="match status" value="1"/>
</dbReference>
<evidence type="ECO:0000259" key="2">
    <source>
        <dbReference type="PROSITE" id="PS50110"/>
    </source>
</evidence>
<evidence type="ECO:0000313" key="4">
    <source>
        <dbReference type="EMBL" id="PZE18871.1"/>
    </source>
</evidence>
<sequence>MNLKAIIIDDEQGGINYLSSIITEFVPNLELVGTANSVNEGLKILLKQKVDIIFLDIEMPNETGFDFIKSIDRSAYKIIFTTAHSEYAVDAFNVFADGYLMKPIVIDELIELIIYLTKNDAVKEEHGKLVIKTKETIEAISLEDIIRIESEGNYSTIYTLNRNRIVISKSIKQLEENLSSDLFVKTHKSHIINKNHIKRYVKLEGGYFEMSDASQVPLSRRKKEEVLNLLF</sequence>
<dbReference type="SMART" id="SM00850">
    <property type="entry name" value="LytTR"/>
    <property type="match status" value="1"/>
</dbReference>
<dbReference type="EMBL" id="QKSB01000001">
    <property type="protein sequence ID" value="PZE18871.1"/>
    <property type="molecule type" value="Genomic_DNA"/>
</dbReference>
<dbReference type="InterPro" id="IPR007492">
    <property type="entry name" value="LytTR_DNA-bd_dom"/>
</dbReference>